<gene>
    <name evidence="5" type="ORF">SAMN05192540_2061</name>
</gene>
<dbReference type="AlphaFoldDB" id="A0A1H4NTY5"/>
<name>A0A1H4NTY5_9FLAO</name>
<dbReference type="GO" id="GO:0046677">
    <property type="term" value="P:response to antibiotic"/>
    <property type="evidence" value="ECO:0007669"/>
    <property type="project" value="InterPro"/>
</dbReference>
<dbReference type="Pfam" id="PF13354">
    <property type="entry name" value="Beta-lactamase2"/>
    <property type="match status" value="1"/>
</dbReference>
<protein>
    <recommendedName>
        <fullName evidence="3">beta-lactamase</fullName>
        <ecNumber evidence="3">3.5.2.6</ecNumber>
    </recommendedName>
</protein>
<sequence>MSVKKIIVLLVVVLSASAFTTYKYYPIDGYERTGIKRLKRLELIKSGEIKDASALPVGAMKSYTDIQLNLLSRKNDSAMGLMQVDADFQKEINALFRGLDKSYSLTVLDISDPENVRYAERNETAGYQPGSVGKLAVLLGLFTQLEKIYPDSFEKRTELLKNKSVKAGVWGLTDEHTIPIYNIEKNTLVKRQVIASDVFSLYEWADHMLSVSNNGAASIVWREALLMAAFGEKYPELTQEEADTYFKETPKKELTDLSNDVVNLPLRELGITSDEWRLGSFFTRGANTYVGDKGGSIGSPQGLMKFLVQLEQGKVVDEASSLEMKRLMYMTDRRIRYAQSPALKEAAVYFKSGSLYKCDRSNGEACGKYMGNVTNFMNSVIIVEHPDNCRYMVVLMTNVLRKNSASDHMYLAGNIDKIIRKG</sequence>
<dbReference type="Proteomes" id="UP000183038">
    <property type="component" value="Unassembled WGS sequence"/>
</dbReference>
<accession>A0A1H4NTY5</accession>
<dbReference type="EMBL" id="FNTB01000001">
    <property type="protein sequence ID" value="SEB98697.1"/>
    <property type="molecule type" value="Genomic_DNA"/>
</dbReference>
<evidence type="ECO:0000313" key="5">
    <source>
        <dbReference type="EMBL" id="SEB98697.1"/>
    </source>
</evidence>
<dbReference type="EC" id="3.5.2.6" evidence="3"/>
<evidence type="ECO:0000256" key="3">
    <source>
        <dbReference type="ARBA" id="ARBA00012865"/>
    </source>
</evidence>
<dbReference type="Gene3D" id="3.40.710.10">
    <property type="entry name" value="DD-peptidase/beta-lactamase superfamily"/>
    <property type="match status" value="1"/>
</dbReference>
<dbReference type="InterPro" id="IPR000871">
    <property type="entry name" value="Beta-lactam_class-A"/>
</dbReference>
<dbReference type="PANTHER" id="PTHR35333:SF3">
    <property type="entry name" value="BETA-LACTAMASE-TYPE TRANSPEPTIDASE FOLD CONTAINING PROTEIN"/>
    <property type="match status" value="1"/>
</dbReference>
<dbReference type="InterPro" id="IPR045155">
    <property type="entry name" value="Beta-lactam_cat"/>
</dbReference>
<feature type="domain" description="Beta-lactamase class A catalytic" evidence="4">
    <location>
        <begin position="106"/>
        <end position="397"/>
    </location>
</feature>
<reference evidence="5 6" key="1">
    <citation type="submission" date="2016-10" db="EMBL/GenBank/DDBJ databases">
        <authorList>
            <person name="de Groot N.N."/>
        </authorList>
    </citation>
    <scope>NUCLEOTIDE SEQUENCE [LARGE SCALE GENOMIC DNA]</scope>
    <source>
        <strain evidence="5 6">MAR_2009_71</strain>
    </source>
</reference>
<evidence type="ECO:0000256" key="2">
    <source>
        <dbReference type="ARBA" id="ARBA00009009"/>
    </source>
</evidence>
<comment type="similarity">
    <text evidence="2">Belongs to the class-A beta-lactamase family.</text>
</comment>
<evidence type="ECO:0000259" key="4">
    <source>
        <dbReference type="Pfam" id="PF13354"/>
    </source>
</evidence>
<dbReference type="GO" id="GO:0008800">
    <property type="term" value="F:beta-lactamase activity"/>
    <property type="evidence" value="ECO:0007669"/>
    <property type="project" value="UniProtKB-EC"/>
</dbReference>
<organism evidence="5 6">
    <name type="scientific">Maribacter dokdonensis</name>
    <dbReference type="NCBI Taxonomy" id="320912"/>
    <lineage>
        <taxon>Bacteria</taxon>
        <taxon>Pseudomonadati</taxon>
        <taxon>Bacteroidota</taxon>
        <taxon>Flavobacteriia</taxon>
        <taxon>Flavobacteriales</taxon>
        <taxon>Flavobacteriaceae</taxon>
        <taxon>Maribacter</taxon>
    </lineage>
</organism>
<comment type="catalytic activity">
    <reaction evidence="1">
        <text>a beta-lactam + H2O = a substituted beta-amino acid</text>
        <dbReference type="Rhea" id="RHEA:20401"/>
        <dbReference type="ChEBI" id="CHEBI:15377"/>
        <dbReference type="ChEBI" id="CHEBI:35627"/>
        <dbReference type="ChEBI" id="CHEBI:140347"/>
        <dbReference type="EC" id="3.5.2.6"/>
    </reaction>
</comment>
<proteinExistence type="inferred from homology"/>
<dbReference type="InterPro" id="IPR012338">
    <property type="entry name" value="Beta-lactam/transpept-like"/>
</dbReference>
<dbReference type="PANTHER" id="PTHR35333">
    <property type="entry name" value="BETA-LACTAMASE"/>
    <property type="match status" value="1"/>
</dbReference>
<evidence type="ECO:0000313" key="6">
    <source>
        <dbReference type="Proteomes" id="UP000183038"/>
    </source>
</evidence>
<dbReference type="GO" id="GO:0030655">
    <property type="term" value="P:beta-lactam antibiotic catabolic process"/>
    <property type="evidence" value="ECO:0007669"/>
    <property type="project" value="InterPro"/>
</dbReference>
<dbReference type="SUPFAM" id="SSF56601">
    <property type="entry name" value="beta-lactamase/transpeptidase-like"/>
    <property type="match status" value="1"/>
</dbReference>
<evidence type="ECO:0000256" key="1">
    <source>
        <dbReference type="ARBA" id="ARBA00001526"/>
    </source>
</evidence>